<dbReference type="Pfam" id="PF14525">
    <property type="entry name" value="AraC_binding_2"/>
    <property type="match status" value="1"/>
</dbReference>
<dbReference type="SMART" id="SM00342">
    <property type="entry name" value="HTH_ARAC"/>
    <property type="match status" value="1"/>
</dbReference>
<dbReference type="GO" id="GO:0003700">
    <property type="term" value="F:DNA-binding transcription factor activity"/>
    <property type="evidence" value="ECO:0007669"/>
    <property type="project" value="InterPro"/>
</dbReference>
<keyword evidence="2" id="KW-0238">DNA-binding</keyword>
<dbReference type="PROSITE" id="PS01124">
    <property type="entry name" value="HTH_ARAC_FAMILY_2"/>
    <property type="match status" value="1"/>
</dbReference>
<dbReference type="Proteomes" id="UP001055286">
    <property type="component" value="Unassembled WGS sequence"/>
</dbReference>
<organism evidence="5 6">
    <name type="scientific">Methylobacterium frigidaeris</name>
    <dbReference type="NCBI Taxonomy" id="2038277"/>
    <lineage>
        <taxon>Bacteria</taxon>
        <taxon>Pseudomonadati</taxon>
        <taxon>Pseudomonadota</taxon>
        <taxon>Alphaproteobacteria</taxon>
        <taxon>Hyphomicrobiales</taxon>
        <taxon>Methylobacteriaceae</taxon>
        <taxon>Methylobacterium</taxon>
    </lineage>
</organism>
<dbReference type="GO" id="GO:0043565">
    <property type="term" value="F:sequence-specific DNA binding"/>
    <property type="evidence" value="ECO:0007669"/>
    <property type="project" value="InterPro"/>
</dbReference>
<evidence type="ECO:0000256" key="2">
    <source>
        <dbReference type="ARBA" id="ARBA00023125"/>
    </source>
</evidence>
<dbReference type="InterPro" id="IPR009057">
    <property type="entry name" value="Homeodomain-like_sf"/>
</dbReference>
<dbReference type="InterPro" id="IPR018060">
    <property type="entry name" value="HTH_AraC"/>
</dbReference>
<accession>A0AA37HFW3</accession>
<dbReference type="PANTHER" id="PTHR46796:SF6">
    <property type="entry name" value="ARAC SUBFAMILY"/>
    <property type="match status" value="1"/>
</dbReference>
<reference evidence="5" key="1">
    <citation type="journal article" date="2016" name="Front. Microbiol.">
        <title>Genome Sequence of the Piezophilic, Mesophilic Sulfate-Reducing Bacterium Desulfovibrio indicus J2T.</title>
        <authorList>
            <person name="Cao J."/>
            <person name="Maignien L."/>
            <person name="Shao Z."/>
            <person name="Alain K."/>
            <person name="Jebbar M."/>
        </authorList>
    </citation>
    <scope>NUCLEOTIDE SEQUENCE</scope>
    <source>
        <strain evidence="5">JCM 32048</strain>
    </source>
</reference>
<evidence type="ECO:0000313" key="5">
    <source>
        <dbReference type="EMBL" id="GJD65024.1"/>
    </source>
</evidence>
<proteinExistence type="predicted"/>
<dbReference type="AlphaFoldDB" id="A0AA37HFW3"/>
<dbReference type="SUPFAM" id="SSF46689">
    <property type="entry name" value="Homeodomain-like"/>
    <property type="match status" value="2"/>
</dbReference>
<comment type="caution">
    <text evidence="5">The sequence shown here is derived from an EMBL/GenBank/DDBJ whole genome shotgun (WGS) entry which is preliminary data.</text>
</comment>
<dbReference type="InterPro" id="IPR035418">
    <property type="entry name" value="AraC-bd_2"/>
</dbReference>
<evidence type="ECO:0000259" key="4">
    <source>
        <dbReference type="PROSITE" id="PS01124"/>
    </source>
</evidence>
<dbReference type="PANTHER" id="PTHR46796">
    <property type="entry name" value="HTH-TYPE TRANSCRIPTIONAL ACTIVATOR RHAS-RELATED"/>
    <property type="match status" value="1"/>
</dbReference>
<gene>
    <name evidence="5" type="primary">rhaS_12</name>
    <name evidence="5" type="ORF">MPEAHAMD_5210</name>
</gene>
<name>A0AA37HFW3_9HYPH</name>
<dbReference type="InterPro" id="IPR050204">
    <property type="entry name" value="AraC_XylS_family_regulators"/>
</dbReference>
<dbReference type="Gene3D" id="1.10.10.60">
    <property type="entry name" value="Homeodomain-like"/>
    <property type="match status" value="1"/>
</dbReference>
<keyword evidence="1" id="KW-0805">Transcription regulation</keyword>
<evidence type="ECO:0000313" key="6">
    <source>
        <dbReference type="Proteomes" id="UP001055286"/>
    </source>
</evidence>
<evidence type="ECO:0000256" key="3">
    <source>
        <dbReference type="ARBA" id="ARBA00023163"/>
    </source>
</evidence>
<feature type="domain" description="HTH araC/xylS-type" evidence="4">
    <location>
        <begin position="211"/>
        <end position="315"/>
    </location>
</feature>
<evidence type="ECO:0000256" key="1">
    <source>
        <dbReference type="ARBA" id="ARBA00023015"/>
    </source>
</evidence>
<keyword evidence="3" id="KW-0804">Transcription</keyword>
<dbReference type="EMBL" id="BPQJ01000033">
    <property type="protein sequence ID" value="GJD65024.1"/>
    <property type="molecule type" value="Genomic_DNA"/>
</dbReference>
<reference evidence="5" key="2">
    <citation type="submission" date="2021-08" db="EMBL/GenBank/DDBJ databases">
        <authorList>
            <person name="Tani A."/>
            <person name="Ola A."/>
            <person name="Ogura Y."/>
            <person name="Katsura K."/>
            <person name="Hayashi T."/>
        </authorList>
    </citation>
    <scope>NUCLEOTIDE SEQUENCE</scope>
    <source>
        <strain evidence="5">JCM 32048</strain>
    </source>
</reference>
<sequence length="348" mass="37497">MTLRGPNLSLEGSTFGPRKISAWREAVAPFWDVEIRKEDTPDFRGRSEVYHLGNAIIGLTAASELRNERSRGLVARMGVDHVAAQLRMDGRATIRVAGEEVPIGPGDVALLDLAQPLSLDSTDYRAITVIIPRGLFPEGGARLGEAHGTVLRGSDPFGALVSDHLRSLGRNVPHFSPAEARVAAQATACLLSAAARTITGTGPTERLSERAPVLLAIRSHIDAEIGSADLSVEQICRRFGVSRSALYRLFAPLGGVVEYIRRRRLARAYRDLAEGSGHAARVSEIAYRYGYGSPASFTTAFRAEFDASPADVKAAARAEGASPERRPPPNRTAGGWDGFYDWVLTLDA</sequence>
<keyword evidence="6" id="KW-1185">Reference proteome</keyword>
<protein>
    <submittedName>
        <fullName evidence="5">HTH-type transcriptional activator RhaS</fullName>
    </submittedName>
</protein>
<dbReference type="Pfam" id="PF12833">
    <property type="entry name" value="HTH_18"/>
    <property type="match status" value="1"/>
</dbReference>